<feature type="binding site" evidence="3">
    <location>
        <position position="458"/>
    </location>
    <ligand>
        <name>ATP</name>
        <dbReference type="ChEBI" id="CHEBI:30616"/>
    </ligand>
</feature>
<dbReference type="GO" id="GO:0004674">
    <property type="term" value="F:protein serine/threonine kinase activity"/>
    <property type="evidence" value="ECO:0007669"/>
    <property type="project" value="TreeGrafter"/>
</dbReference>
<evidence type="ECO:0000313" key="9">
    <source>
        <dbReference type="Proteomes" id="UP001165082"/>
    </source>
</evidence>
<feature type="domain" description="Protein kinase" evidence="7">
    <location>
        <begin position="431"/>
        <end position="713"/>
    </location>
</feature>
<feature type="compositionally biased region" description="Basic and acidic residues" evidence="5">
    <location>
        <begin position="1014"/>
        <end position="1025"/>
    </location>
</feature>
<evidence type="ECO:0000259" key="7">
    <source>
        <dbReference type="PROSITE" id="PS50011"/>
    </source>
</evidence>
<gene>
    <name evidence="8" type="ORF">TrRE_jg8763</name>
</gene>
<evidence type="ECO:0000256" key="3">
    <source>
        <dbReference type="PROSITE-ProRule" id="PRU10141"/>
    </source>
</evidence>
<evidence type="ECO:0000256" key="5">
    <source>
        <dbReference type="SAM" id="MobiDB-lite"/>
    </source>
</evidence>
<dbReference type="SMART" id="SM00220">
    <property type="entry name" value="S_TKc"/>
    <property type="match status" value="1"/>
</dbReference>
<dbReference type="EMBL" id="BRXZ01000515">
    <property type="protein sequence ID" value="GMH46480.1"/>
    <property type="molecule type" value="Genomic_DNA"/>
</dbReference>
<dbReference type="Gene3D" id="3.30.200.20">
    <property type="entry name" value="Phosphorylase Kinase, domain 1"/>
    <property type="match status" value="1"/>
</dbReference>
<feature type="region of interest" description="Disordered" evidence="5">
    <location>
        <begin position="912"/>
        <end position="1037"/>
    </location>
</feature>
<keyword evidence="6" id="KW-1133">Transmembrane helix</keyword>
<feature type="transmembrane region" description="Helical" evidence="6">
    <location>
        <begin position="242"/>
        <end position="264"/>
    </location>
</feature>
<comment type="caution">
    <text evidence="8">The sequence shown here is derived from an EMBL/GenBank/DDBJ whole genome shotgun (WGS) entry which is preliminary data.</text>
</comment>
<keyword evidence="2 3" id="KW-0067">ATP-binding</keyword>
<dbReference type="AlphaFoldDB" id="A0A9W6ZAB9"/>
<dbReference type="InterPro" id="IPR011009">
    <property type="entry name" value="Kinase-like_dom_sf"/>
</dbReference>
<feature type="compositionally biased region" description="Basic and acidic residues" evidence="5">
    <location>
        <begin position="944"/>
        <end position="955"/>
    </location>
</feature>
<dbReference type="InterPro" id="IPR008271">
    <property type="entry name" value="Ser/Thr_kinase_AS"/>
</dbReference>
<feature type="transmembrane region" description="Helical" evidence="6">
    <location>
        <begin position="214"/>
        <end position="230"/>
    </location>
</feature>
<keyword evidence="9" id="KW-1185">Reference proteome</keyword>
<dbReference type="SUPFAM" id="SSF56112">
    <property type="entry name" value="Protein kinase-like (PK-like)"/>
    <property type="match status" value="1"/>
</dbReference>
<evidence type="ECO:0000256" key="2">
    <source>
        <dbReference type="ARBA" id="ARBA00022840"/>
    </source>
</evidence>
<dbReference type="Proteomes" id="UP001165082">
    <property type="component" value="Unassembled WGS sequence"/>
</dbReference>
<dbReference type="OrthoDB" id="193416at2759"/>
<feature type="region of interest" description="Disordered" evidence="5">
    <location>
        <begin position="842"/>
        <end position="861"/>
    </location>
</feature>
<reference evidence="8" key="1">
    <citation type="submission" date="2022-07" db="EMBL/GenBank/DDBJ databases">
        <title>Genome analysis of Parmales, a sister group of diatoms, reveals the evolutionary specialization of diatoms from phago-mixotrophs to photoautotrophs.</title>
        <authorList>
            <person name="Ban H."/>
            <person name="Sato S."/>
            <person name="Yoshikawa S."/>
            <person name="Kazumasa Y."/>
            <person name="Nakamura Y."/>
            <person name="Ichinomiya M."/>
            <person name="Saitoh K."/>
            <person name="Sato N."/>
            <person name="Blanc-Mathieu R."/>
            <person name="Endo H."/>
            <person name="Kuwata A."/>
            <person name="Ogata H."/>
        </authorList>
    </citation>
    <scope>NUCLEOTIDE SEQUENCE</scope>
</reference>
<dbReference type="GO" id="GO:0005524">
    <property type="term" value="F:ATP binding"/>
    <property type="evidence" value="ECO:0007669"/>
    <property type="project" value="UniProtKB-UniRule"/>
</dbReference>
<dbReference type="PANTHER" id="PTHR44329:SF298">
    <property type="entry name" value="MIXED LINEAGE KINASE DOMAIN-LIKE PROTEIN"/>
    <property type="match status" value="1"/>
</dbReference>
<dbReference type="PANTHER" id="PTHR44329">
    <property type="entry name" value="SERINE/THREONINE-PROTEIN KINASE TNNI3K-RELATED"/>
    <property type="match status" value="1"/>
</dbReference>
<protein>
    <recommendedName>
        <fullName evidence="7">Protein kinase domain-containing protein</fullName>
    </recommendedName>
</protein>
<feature type="coiled-coil region" evidence="4">
    <location>
        <begin position="400"/>
        <end position="434"/>
    </location>
</feature>
<dbReference type="Pfam" id="PF00069">
    <property type="entry name" value="Pkinase"/>
    <property type="match status" value="1"/>
</dbReference>
<dbReference type="PROSITE" id="PS00107">
    <property type="entry name" value="PROTEIN_KINASE_ATP"/>
    <property type="match status" value="1"/>
</dbReference>
<keyword evidence="6" id="KW-0472">Membrane</keyword>
<dbReference type="Gene3D" id="1.10.510.10">
    <property type="entry name" value="Transferase(Phosphotransferase) domain 1"/>
    <property type="match status" value="1"/>
</dbReference>
<accession>A0A9W6ZAB9</accession>
<dbReference type="CDD" id="cd13999">
    <property type="entry name" value="STKc_MAP3K-like"/>
    <property type="match status" value="1"/>
</dbReference>
<dbReference type="InterPro" id="IPR000719">
    <property type="entry name" value="Prot_kinase_dom"/>
</dbReference>
<dbReference type="PROSITE" id="PS00108">
    <property type="entry name" value="PROTEIN_KINASE_ST"/>
    <property type="match status" value="1"/>
</dbReference>
<feature type="transmembrane region" description="Helical" evidence="6">
    <location>
        <begin position="20"/>
        <end position="43"/>
    </location>
</feature>
<feature type="transmembrane region" description="Helical" evidence="6">
    <location>
        <begin position="189"/>
        <end position="208"/>
    </location>
</feature>
<evidence type="ECO:0000256" key="6">
    <source>
        <dbReference type="SAM" id="Phobius"/>
    </source>
</evidence>
<dbReference type="InterPro" id="IPR017441">
    <property type="entry name" value="Protein_kinase_ATP_BS"/>
</dbReference>
<dbReference type="PROSITE" id="PS50011">
    <property type="entry name" value="PROTEIN_KINASE_DOM"/>
    <property type="match status" value="1"/>
</dbReference>
<evidence type="ECO:0000256" key="1">
    <source>
        <dbReference type="ARBA" id="ARBA00022741"/>
    </source>
</evidence>
<organism evidence="8 9">
    <name type="scientific">Triparma retinervis</name>
    <dbReference type="NCBI Taxonomy" id="2557542"/>
    <lineage>
        <taxon>Eukaryota</taxon>
        <taxon>Sar</taxon>
        <taxon>Stramenopiles</taxon>
        <taxon>Ochrophyta</taxon>
        <taxon>Bolidophyceae</taxon>
        <taxon>Parmales</taxon>
        <taxon>Triparmaceae</taxon>
        <taxon>Triparma</taxon>
    </lineage>
</organism>
<dbReference type="InterPro" id="IPR051681">
    <property type="entry name" value="Ser/Thr_Kinases-Pseudokinases"/>
</dbReference>
<evidence type="ECO:0000256" key="4">
    <source>
        <dbReference type="SAM" id="Coils"/>
    </source>
</evidence>
<feature type="transmembrane region" description="Helical" evidence="6">
    <location>
        <begin position="305"/>
        <end position="324"/>
    </location>
</feature>
<feature type="compositionally biased region" description="Basic and acidic residues" evidence="5">
    <location>
        <begin position="912"/>
        <end position="928"/>
    </location>
</feature>
<feature type="compositionally biased region" description="Polar residues" evidence="5">
    <location>
        <begin position="981"/>
        <end position="1013"/>
    </location>
</feature>
<evidence type="ECO:0000313" key="8">
    <source>
        <dbReference type="EMBL" id="GMH46480.1"/>
    </source>
</evidence>
<keyword evidence="4" id="KW-0175">Coiled coil</keyword>
<name>A0A9W6ZAB9_9STRA</name>
<keyword evidence="1 3" id="KW-0547">Nucleotide-binding</keyword>
<proteinExistence type="predicted"/>
<sequence>MSSAANSTALPLTSPYYTKVSTIATLAILLSTLLTLSIVYICYFSLEAYESSDTSTKKNASSLTHPTLEKKGKMWSGLKILVRKALRRPRGTLPVGGLPGLRIDQPSARESSGRSRISWSGSFILRRGRPSERNTKAQTRTMLKIHRIVRLWVTEREETKSAMNRFSLQFKDINIEEQFNYYYLYLHKWYVKVVVLSLFLATAISIPFTYSYNLYPRLLILLLLLLVKYFSDTDKMDEVFWIADWGMGVCWVFLGLAIIAALSTDEILSPDQSPDSAPLTILVGSWMIYATVWSAITGTVWRKKVGFVAVSFAATGAHICTNVITREHTLPEERGGKGLEIRAGKNELQALGMLFSFTFTLMSISRIVEGHIRMQFLNSWELLQKKLEQEELLQKQRFSVEQLEIIRNIMENKNEDIDHELQEVLINSEELQLEEMLGKGAYGEVFKANFEGIHVAVKVIKDISELALERTRAEILLMKGLHHPQIVMFIGACWDEFMMGIVLELVDNGPMANFLHNKKLHLSWEHPKLSMAKDAAAGCMYLHNSTYYDEGEDTWHECIIHRDLKPDNMLVTTTYGVKLTDFGEARAMNSEMTMTQVGSPLYMAPEVLRGERYDERVDLYSYAVTLLEMLVLADSIFEVFEKEYQKLKGDHMSLTPLALTRMVAMENFRPGLPDTVPKALADLIRDCWSTDPNKRPNFETVLLRLDGEVHDEIYTSIEEELTQPKTGHVDSPRARDRATRGKKDIEGAIRGFRGTVEAEALHKHARGMTGVTGISKDKLPEMRSLKSKDHGLLKRASSGGNIVGSGAAPARRGMHLKKMMSVKRAPGGVGLDLNPNTSLRAAKGSLPIGRSSGTSISPGMGLPGLASQASYRAASGGSTSPAQGALDTNLILMQNKNALAKANAENESLKKALEKAKKEAEESNKRADNTAAQLKLAQKNARQARMDMNEKRKDINANARKQSVETRKQSMAVMIAAQAGSKPSTLRKASTASTDSNPNKWNPLSALRRQSTAVEKEGESQELDKAGSGGFERIMSD</sequence>
<feature type="transmembrane region" description="Helical" evidence="6">
    <location>
        <begin position="276"/>
        <end position="296"/>
    </location>
</feature>
<keyword evidence="6" id="KW-0812">Transmembrane</keyword>